<dbReference type="AlphaFoldDB" id="A0A084U8I8"/>
<evidence type="ECO:0000313" key="1">
    <source>
        <dbReference type="EMBL" id="KFB09274.1"/>
    </source>
</evidence>
<gene>
    <name evidence="1" type="ORF">EL18_00289</name>
</gene>
<reference evidence="1 2" key="1">
    <citation type="submission" date="2014-05" db="EMBL/GenBank/DDBJ databases">
        <title>Draft Genome Sequence of Nitratireductor basaltis Strain UMTGB225, A Marine Bacterium Isolated from Green Barrel Tunicate.</title>
        <authorList>
            <person name="Gan H.Y."/>
        </authorList>
    </citation>
    <scope>NUCLEOTIDE SEQUENCE [LARGE SCALE GENOMIC DNA]</scope>
    <source>
        <strain evidence="1 2">UMTGB225</strain>
    </source>
</reference>
<dbReference type="SUPFAM" id="SSF56645">
    <property type="entry name" value="Acyl-CoA dehydrogenase NM domain-like"/>
    <property type="match status" value="1"/>
</dbReference>
<accession>A0A084U8I8</accession>
<comment type="caution">
    <text evidence="1">The sequence shown here is derived from an EMBL/GenBank/DDBJ whole genome shotgun (WGS) entry which is preliminary data.</text>
</comment>
<dbReference type="EMBL" id="JMQM01000001">
    <property type="protein sequence ID" value="KFB09274.1"/>
    <property type="molecule type" value="Genomic_DNA"/>
</dbReference>
<protein>
    <recommendedName>
        <fullName evidence="3">Acyl-CoA dehydrogenase</fullName>
    </recommendedName>
</protein>
<keyword evidence="2" id="KW-1185">Reference proteome</keyword>
<evidence type="ECO:0000313" key="2">
    <source>
        <dbReference type="Proteomes" id="UP000053675"/>
    </source>
</evidence>
<dbReference type="Proteomes" id="UP000053675">
    <property type="component" value="Unassembled WGS sequence"/>
</dbReference>
<dbReference type="Gene3D" id="2.40.110.10">
    <property type="entry name" value="Butyryl-CoA Dehydrogenase, subunit A, domain 2"/>
    <property type="match status" value="1"/>
</dbReference>
<evidence type="ECO:0008006" key="3">
    <source>
        <dbReference type="Google" id="ProtNLM"/>
    </source>
</evidence>
<dbReference type="InterPro" id="IPR046373">
    <property type="entry name" value="Acyl-CoA_Oxase/DH_mid-dom_sf"/>
</dbReference>
<sequence>MSGYPKMDVRNEQGVDRATQAFLADAAQKDFSKAVDYFRHSGLLVLDDWKASAHAMRQVAAANLSLARLLEGHVNARQLIKVHAGTSLRERCLAEMDEGLLFGVWGADSDTPVSASGDTLSGAKRFASGLGQVDRAIVSAKTEDGQQLYVIDASDHRRQDGRAWNMSGMRESCSGSFDCEGLHGIRLGKPDIYCVEPHFLGGTWRIAAVTLGGVVGLLERASAELRRRKQDEAEAHLLRLSPIAGQAVSAWAAILRAGEVATGDEGAAQPEAAAVRSLAVRLLSEDIGQATISAVERSIGLSMFDEESQIGCMARDLACYMRQAARDAFSIKVGRALLMGERPLGDWLNG</sequence>
<dbReference type="InterPro" id="IPR009100">
    <property type="entry name" value="AcylCoA_DH/oxidase_NM_dom_sf"/>
</dbReference>
<dbReference type="eggNOG" id="COG1960">
    <property type="taxonomic scope" value="Bacteria"/>
</dbReference>
<dbReference type="GO" id="GO:0016627">
    <property type="term" value="F:oxidoreductase activity, acting on the CH-CH group of donors"/>
    <property type="evidence" value="ECO:0007669"/>
    <property type="project" value="InterPro"/>
</dbReference>
<organism evidence="1 2">
    <name type="scientific">Nitratireductor basaltis</name>
    <dbReference type="NCBI Taxonomy" id="472175"/>
    <lineage>
        <taxon>Bacteria</taxon>
        <taxon>Pseudomonadati</taxon>
        <taxon>Pseudomonadota</taxon>
        <taxon>Alphaproteobacteria</taxon>
        <taxon>Hyphomicrobiales</taxon>
        <taxon>Phyllobacteriaceae</taxon>
        <taxon>Nitratireductor</taxon>
    </lineage>
</organism>
<dbReference type="STRING" id="472175.EL18_00289"/>
<proteinExistence type="predicted"/>
<name>A0A084U8I8_9HYPH</name>
<dbReference type="PATRIC" id="fig|472175.3.peg.299"/>